<organism evidence="10">
    <name type="scientific">marine sediment metagenome</name>
    <dbReference type="NCBI Taxonomy" id="412755"/>
    <lineage>
        <taxon>unclassified sequences</taxon>
        <taxon>metagenomes</taxon>
        <taxon>ecological metagenomes</taxon>
    </lineage>
</organism>
<reference evidence="10" key="1">
    <citation type="journal article" date="2014" name="Front. Microbiol.">
        <title>High frequency of phylogenetically diverse reductive dehalogenase-homologous genes in deep subseafloor sedimentary metagenomes.</title>
        <authorList>
            <person name="Kawai M."/>
            <person name="Futagami T."/>
            <person name="Toyoda A."/>
            <person name="Takaki Y."/>
            <person name="Nishi S."/>
            <person name="Hori S."/>
            <person name="Arai W."/>
            <person name="Tsubouchi T."/>
            <person name="Morono Y."/>
            <person name="Uchiyama I."/>
            <person name="Ito T."/>
            <person name="Fujiyama A."/>
            <person name="Inagaki F."/>
            <person name="Takami H."/>
        </authorList>
    </citation>
    <scope>NUCLEOTIDE SEQUENCE</scope>
    <source>
        <strain evidence="10">Expedition CK06-06</strain>
    </source>
</reference>
<keyword evidence="7" id="KW-0406">Ion transport</keyword>
<dbReference type="InterPro" id="IPR004131">
    <property type="entry name" value="PPase-energised_H-pump"/>
</dbReference>
<keyword evidence="2" id="KW-0813">Transport</keyword>
<feature type="non-terminal residue" evidence="10">
    <location>
        <position position="78"/>
    </location>
</feature>
<feature type="transmembrane region" description="Helical" evidence="9">
    <location>
        <begin position="6"/>
        <end position="26"/>
    </location>
</feature>
<evidence type="ECO:0000256" key="9">
    <source>
        <dbReference type="SAM" id="Phobius"/>
    </source>
</evidence>
<evidence type="ECO:0000256" key="7">
    <source>
        <dbReference type="ARBA" id="ARBA00023065"/>
    </source>
</evidence>
<evidence type="ECO:0000256" key="8">
    <source>
        <dbReference type="ARBA" id="ARBA00023136"/>
    </source>
</evidence>
<comment type="subcellular location">
    <subcellularLocation>
        <location evidence="1">Endomembrane system</location>
        <topology evidence="1">Multi-pass membrane protein</topology>
    </subcellularLocation>
</comment>
<keyword evidence="3 9" id="KW-0812">Transmembrane</keyword>
<keyword evidence="8 9" id="KW-0472">Membrane</keyword>
<dbReference type="GO" id="GO:0004427">
    <property type="term" value="F:inorganic diphosphate phosphatase activity"/>
    <property type="evidence" value="ECO:0007669"/>
    <property type="project" value="InterPro"/>
</dbReference>
<dbReference type="Pfam" id="PF03030">
    <property type="entry name" value="H_PPase"/>
    <property type="match status" value="1"/>
</dbReference>
<dbReference type="EMBL" id="BART01004936">
    <property type="protein sequence ID" value="GAG58862.1"/>
    <property type="molecule type" value="Genomic_DNA"/>
</dbReference>
<keyword evidence="5" id="KW-1278">Translocase</keyword>
<comment type="caution">
    <text evidence="10">The sequence shown here is derived from an EMBL/GenBank/DDBJ whole genome shotgun (WGS) entry which is preliminary data.</text>
</comment>
<keyword evidence="4" id="KW-0460">Magnesium</keyword>
<dbReference type="GO" id="GO:0009678">
    <property type="term" value="F:diphosphate hydrolysis-driven proton transmembrane transporter activity"/>
    <property type="evidence" value="ECO:0007669"/>
    <property type="project" value="InterPro"/>
</dbReference>
<keyword evidence="6 9" id="KW-1133">Transmembrane helix</keyword>
<evidence type="ECO:0000313" key="10">
    <source>
        <dbReference type="EMBL" id="GAG58862.1"/>
    </source>
</evidence>
<evidence type="ECO:0000256" key="1">
    <source>
        <dbReference type="ARBA" id="ARBA00004127"/>
    </source>
</evidence>
<dbReference type="AlphaFoldDB" id="X0ZL97"/>
<evidence type="ECO:0000256" key="3">
    <source>
        <dbReference type="ARBA" id="ARBA00022692"/>
    </source>
</evidence>
<sequence>MKLLQPIVYVFPIVGIAGLLVSLALYREVMRSDPGTPEIIKYSKTIRSGAFTFLKREYLTMLIFAVIVAVIIAFTLNT</sequence>
<evidence type="ECO:0000256" key="2">
    <source>
        <dbReference type="ARBA" id="ARBA00022448"/>
    </source>
</evidence>
<protein>
    <recommendedName>
        <fullName evidence="11">Sodium-translocating pyrophosphatase</fullName>
    </recommendedName>
</protein>
<name>X0ZL97_9ZZZZ</name>
<dbReference type="GO" id="GO:0012505">
    <property type="term" value="C:endomembrane system"/>
    <property type="evidence" value="ECO:0007669"/>
    <property type="project" value="UniProtKB-SubCell"/>
</dbReference>
<evidence type="ECO:0000256" key="6">
    <source>
        <dbReference type="ARBA" id="ARBA00022989"/>
    </source>
</evidence>
<gene>
    <name evidence="10" type="ORF">S01H4_11912</name>
</gene>
<dbReference type="GO" id="GO:0016020">
    <property type="term" value="C:membrane"/>
    <property type="evidence" value="ECO:0007669"/>
    <property type="project" value="InterPro"/>
</dbReference>
<evidence type="ECO:0000256" key="4">
    <source>
        <dbReference type="ARBA" id="ARBA00022842"/>
    </source>
</evidence>
<evidence type="ECO:0008006" key="11">
    <source>
        <dbReference type="Google" id="ProtNLM"/>
    </source>
</evidence>
<feature type="transmembrane region" description="Helical" evidence="9">
    <location>
        <begin position="58"/>
        <end position="76"/>
    </location>
</feature>
<proteinExistence type="predicted"/>
<accession>X0ZL97</accession>
<evidence type="ECO:0000256" key="5">
    <source>
        <dbReference type="ARBA" id="ARBA00022967"/>
    </source>
</evidence>